<dbReference type="KEGG" id="rbg:BG454_05720"/>
<keyword evidence="5 6" id="KW-0472">Membrane</keyword>
<evidence type="ECO:0000256" key="5">
    <source>
        <dbReference type="ARBA" id="ARBA00023136"/>
    </source>
</evidence>
<feature type="transmembrane region" description="Helical" evidence="6">
    <location>
        <begin position="145"/>
        <end position="163"/>
    </location>
</feature>
<evidence type="ECO:0000256" key="2">
    <source>
        <dbReference type="ARBA" id="ARBA00022475"/>
    </source>
</evidence>
<sequence length="298" mass="31129">MTARMKLIARALASSGLIVAVIWHFGAGDILADLRGLSVPWLVVACLALALQIPLSALRWRVTAQALGVPLPRALALSEYGLSVLVNTFLPGGVLGDLGRVLRMRHMRSWQMVATTVVIERLAGQIALAAVAAVGIGLWYGPGVALALLGAGIGLVGIAYALGQVAPRLLDIISRAWFAPQVWPAQLGLSMAILGCNLFGFWAASRAVGIVIPLEFALFILPVTLMVMLIPVSLNGWGLREGAAAFLWPVVGIGAQSAVAASLVFGTAVAGAALLGALPWAVYSWQKRADDRPPAPQG</sequence>
<dbReference type="AlphaFoldDB" id="A0A2K8K7F4"/>
<accession>A0A2K8K7F4</accession>
<dbReference type="GO" id="GO:0005886">
    <property type="term" value="C:plasma membrane"/>
    <property type="evidence" value="ECO:0007669"/>
    <property type="project" value="UniProtKB-SubCell"/>
</dbReference>
<keyword evidence="2" id="KW-1003">Cell membrane</keyword>
<keyword evidence="3 6" id="KW-0812">Transmembrane</keyword>
<feature type="transmembrane region" description="Helical" evidence="6">
    <location>
        <begin position="183"/>
        <end position="204"/>
    </location>
</feature>
<evidence type="ECO:0000256" key="6">
    <source>
        <dbReference type="SAM" id="Phobius"/>
    </source>
</evidence>
<dbReference type="PANTHER" id="PTHR40277">
    <property type="entry name" value="BLL5419 PROTEIN"/>
    <property type="match status" value="1"/>
</dbReference>
<keyword evidence="8" id="KW-1185">Reference proteome</keyword>
<dbReference type="Proteomes" id="UP000228948">
    <property type="component" value="Chromosome"/>
</dbReference>
<proteinExistence type="predicted"/>
<comment type="subcellular location">
    <subcellularLocation>
        <location evidence="1">Cell membrane</location>
        <topology evidence="1">Multi-pass membrane protein</topology>
    </subcellularLocation>
</comment>
<dbReference type="InterPro" id="IPR022791">
    <property type="entry name" value="L-PG_synthase/AglD"/>
</dbReference>
<feature type="transmembrane region" description="Helical" evidence="6">
    <location>
        <begin position="38"/>
        <end position="60"/>
    </location>
</feature>
<evidence type="ECO:0000313" key="7">
    <source>
        <dbReference type="EMBL" id="ATX65384.1"/>
    </source>
</evidence>
<evidence type="ECO:0000256" key="4">
    <source>
        <dbReference type="ARBA" id="ARBA00022989"/>
    </source>
</evidence>
<reference evidence="7 8" key="1">
    <citation type="submission" date="2017-11" db="EMBL/GenBank/DDBJ databases">
        <title>Revised Sequence and Annotation of the Rhodobaca barguzinensis strain alga05 Genome.</title>
        <authorList>
            <person name="Kopejtka K."/>
            <person name="Tomasch J.M."/>
            <person name="Bunk B."/>
            <person name="Koblizek M."/>
        </authorList>
    </citation>
    <scope>NUCLEOTIDE SEQUENCE [LARGE SCALE GENOMIC DNA]</scope>
    <source>
        <strain evidence="8">alga05</strain>
    </source>
</reference>
<feature type="transmembrane region" description="Helical" evidence="6">
    <location>
        <begin position="216"/>
        <end position="238"/>
    </location>
</feature>
<dbReference type="PANTHER" id="PTHR40277:SF1">
    <property type="entry name" value="BLL5419 PROTEIN"/>
    <property type="match status" value="1"/>
</dbReference>
<keyword evidence="4 6" id="KW-1133">Transmembrane helix</keyword>
<dbReference type="STRING" id="441209.GCA_001870665_00060"/>
<dbReference type="Pfam" id="PF03706">
    <property type="entry name" value="LPG_synthase_TM"/>
    <property type="match status" value="1"/>
</dbReference>
<gene>
    <name evidence="7" type="ORF">BG454_05720</name>
</gene>
<evidence type="ECO:0000256" key="3">
    <source>
        <dbReference type="ARBA" id="ARBA00022692"/>
    </source>
</evidence>
<dbReference type="EMBL" id="CP024899">
    <property type="protein sequence ID" value="ATX65384.1"/>
    <property type="molecule type" value="Genomic_DNA"/>
</dbReference>
<evidence type="ECO:0000313" key="8">
    <source>
        <dbReference type="Proteomes" id="UP000228948"/>
    </source>
</evidence>
<feature type="transmembrane region" description="Helical" evidence="6">
    <location>
        <begin position="80"/>
        <end position="102"/>
    </location>
</feature>
<protein>
    <submittedName>
        <fullName evidence="7">Lysylphosphatidylglycerol synthetase family protein</fullName>
    </submittedName>
</protein>
<feature type="transmembrane region" description="Helical" evidence="6">
    <location>
        <begin position="7"/>
        <end position="26"/>
    </location>
</feature>
<feature type="transmembrane region" description="Helical" evidence="6">
    <location>
        <begin position="258"/>
        <end position="283"/>
    </location>
</feature>
<feature type="transmembrane region" description="Helical" evidence="6">
    <location>
        <begin position="122"/>
        <end position="140"/>
    </location>
</feature>
<evidence type="ECO:0000256" key="1">
    <source>
        <dbReference type="ARBA" id="ARBA00004651"/>
    </source>
</evidence>
<name>A0A2K8K7F4_9RHOB</name>
<organism evidence="7 8">
    <name type="scientific">Roseinatronobacter bogoriensis subsp. barguzinensis</name>
    <dbReference type="NCBI Taxonomy" id="441209"/>
    <lineage>
        <taxon>Bacteria</taxon>
        <taxon>Pseudomonadati</taxon>
        <taxon>Pseudomonadota</taxon>
        <taxon>Alphaproteobacteria</taxon>
        <taxon>Rhodobacterales</taxon>
        <taxon>Paracoccaceae</taxon>
        <taxon>Roseinatronobacter</taxon>
    </lineage>
</organism>